<reference evidence="2" key="1">
    <citation type="submission" date="2018-05" db="EMBL/GenBank/DDBJ databases">
        <authorList>
            <person name="Lanie J.A."/>
            <person name="Ng W.-L."/>
            <person name="Kazmierczak K.M."/>
            <person name="Andrzejewski T.M."/>
            <person name="Davidsen T.M."/>
            <person name="Wayne K.J."/>
            <person name="Tettelin H."/>
            <person name="Glass J.I."/>
            <person name="Rusch D."/>
            <person name="Podicherti R."/>
            <person name="Tsui H.-C.T."/>
            <person name="Winkler M.E."/>
        </authorList>
    </citation>
    <scope>NUCLEOTIDE SEQUENCE</scope>
</reference>
<evidence type="ECO:0000256" key="1">
    <source>
        <dbReference type="SAM" id="MobiDB-lite"/>
    </source>
</evidence>
<evidence type="ECO:0000313" key="2">
    <source>
        <dbReference type="EMBL" id="SVB95036.1"/>
    </source>
</evidence>
<dbReference type="AlphaFoldDB" id="A0A382I602"/>
<accession>A0A382I602</accession>
<dbReference type="EMBL" id="UINC01065407">
    <property type="protein sequence ID" value="SVB95036.1"/>
    <property type="molecule type" value="Genomic_DNA"/>
</dbReference>
<feature type="region of interest" description="Disordered" evidence="1">
    <location>
        <begin position="22"/>
        <end position="48"/>
    </location>
</feature>
<protein>
    <submittedName>
        <fullName evidence="2">Uncharacterized protein</fullName>
    </submittedName>
</protein>
<proteinExistence type="predicted"/>
<feature type="non-terminal residue" evidence="2">
    <location>
        <position position="89"/>
    </location>
</feature>
<sequence length="89" mass="9659">MEYAIAIVVVLVVIFAVYLDRKEKKGSSTSAPRPKPTPVPVADKNDNGITSKAELKTLTKVQLLDLADKNSLKVKKSGTKAQVINEIHS</sequence>
<organism evidence="2">
    <name type="scientific">marine metagenome</name>
    <dbReference type="NCBI Taxonomy" id="408172"/>
    <lineage>
        <taxon>unclassified sequences</taxon>
        <taxon>metagenomes</taxon>
        <taxon>ecological metagenomes</taxon>
    </lineage>
</organism>
<gene>
    <name evidence="2" type="ORF">METZ01_LOCUS247890</name>
</gene>
<name>A0A382I602_9ZZZZ</name>